<dbReference type="Proteomes" id="UP000198683">
    <property type="component" value="Unassembled WGS sequence"/>
</dbReference>
<dbReference type="InterPro" id="IPR003719">
    <property type="entry name" value="Phenazine_PhzF-like"/>
</dbReference>
<dbReference type="NCBIfam" id="TIGR00654">
    <property type="entry name" value="PhzF_family"/>
    <property type="match status" value="1"/>
</dbReference>
<organism evidence="4 5">
    <name type="scientific">Nonomuraea maritima</name>
    <dbReference type="NCBI Taxonomy" id="683260"/>
    <lineage>
        <taxon>Bacteria</taxon>
        <taxon>Bacillati</taxon>
        <taxon>Actinomycetota</taxon>
        <taxon>Actinomycetes</taxon>
        <taxon>Streptosporangiales</taxon>
        <taxon>Streptosporangiaceae</taxon>
        <taxon>Nonomuraea</taxon>
    </lineage>
</organism>
<comment type="similarity">
    <text evidence="1">Belongs to the PhzF family.</text>
</comment>
<feature type="active site" evidence="3">
    <location>
        <position position="44"/>
    </location>
</feature>
<dbReference type="Gene3D" id="3.10.310.10">
    <property type="entry name" value="Diaminopimelate Epimerase, Chain A, domain 1"/>
    <property type="match status" value="2"/>
</dbReference>
<evidence type="ECO:0000256" key="3">
    <source>
        <dbReference type="PIRSR" id="PIRSR016184-1"/>
    </source>
</evidence>
<keyword evidence="5" id="KW-1185">Reference proteome</keyword>
<dbReference type="GO" id="GO:0005737">
    <property type="term" value="C:cytoplasm"/>
    <property type="evidence" value="ECO:0007669"/>
    <property type="project" value="TreeGrafter"/>
</dbReference>
<evidence type="ECO:0000313" key="5">
    <source>
        <dbReference type="Proteomes" id="UP000198683"/>
    </source>
</evidence>
<sequence length="254" mass="26738">MRLFTVDAFTDTAFKGNPAAVCLLESPVTDRWMQSVAAEMNLSETAFLLGDSLRWFTPAVEVTLCGHATLATSHVLYSTGAATGPMHFSTASGTLSVNQLADGSITMDFPAKDVTAVTVPADLEKALGATPVSVWKSQLDLLVELDSEETVRSLTPDIAALSAQEARGVIVTARGTETDFVSRFFAPKVGVPEDPVTGSAHCALSPFWSSRLGRDALVGAQLSARGGLVHVRHAGSRVHLSGRAVTVLSATLEI</sequence>
<accession>A0A1G9I755</accession>
<keyword evidence="2" id="KW-0413">Isomerase</keyword>
<reference evidence="4 5" key="1">
    <citation type="submission" date="2016-10" db="EMBL/GenBank/DDBJ databases">
        <authorList>
            <person name="de Groot N.N."/>
        </authorList>
    </citation>
    <scope>NUCLEOTIDE SEQUENCE [LARGE SCALE GENOMIC DNA]</scope>
    <source>
        <strain evidence="4 5">CGMCC 4.5681</strain>
    </source>
</reference>
<dbReference type="SUPFAM" id="SSF54506">
    <property type="entry name" value="Diaminopimelate epimerase-like"/>
    <property type="match status" value="1"/>
</dbReference>
<protein>
    <submittedName>
        <fullName evidence="4">Phenazine biosynthesis protein PhzF family</fullName>
    </submittedName>
</protein>
<dbReference type="RefSeq" id="WP_090769631.1">
    <property type="nucleotide sequence ID" value="NZ_FNFB01000017.1"/>
</dbReference>
<dbReference type="PIRSF" id="PIRSF016184">
    <property type="entry name" value="PhzC_PhzF"/>
    <property type="match status" value="1"/>
</dbReference>
<dbReference type="OrthoDB" id="9788221at2"/>
<dbReference type="PANTHER" id="PTHR13774:SF17">
    <property type="entry name" value="PHENAZINE BIOSYNTHESIS-LIKE DOMAIN-CONTAINING PROTEIN"/>
    <property type="match status" value="1"/>
</dbReference>
<proteinExistence type="inferred from homology"/>
<dbReference type="Pfam" id="PF02567">
    <property type="entry name" value="PhzC-PhzF"/>
    <property type="match status" value="1"/>
</dbReference>
<evidence type="ECO:0000256" key="2">
    <source>
        <dbReference type="ARBA" id="ARBA00023235"/>
    </source>
</evidence>
<dbReference type="EMBL" id="FNFB01000017">
    <property type="protein sequence ID" value="SDL21071.1"/>
    <property type="molecule type" value="Genomic_DNA"/>
</dbReference>
<dbReference type="STRING" id="683260.SAMN05421874_117145"/>
<evidence type="ECO:0000256" key="1">
    <source>
        <dbReference type="ARBA" id="ARBA00008270"/>
    </source>
</evidence>
<dbReference type="AlphaFoldDB" id="A0A1G9I755"/>
<dbReference type="PANTHER" id="PTHR13774">
    <property type="entry name" value="PHENAZINE BIOSYNTHESIS PROTEIN"/>
    <property type="match status" value="1"/>
</dbReference>
<name>A0A1G9I755_9ACTN</name>
<evidence type="ECO:0000313" key="4">
    <source>
        <dbReference type="EMBL" id="SDL21071.1"/>
    </source>
</evidence>
<gene>
    <name evidence="4" type="ORF">SAMN05421874_117145</name>
</gene>
<dbReference type="GO" id="GO:0016853">
    <property type="term" value="F:isomerase activity"/>
    <property type="evidence" value="ECO:0007669"/>
    <property type="project" value="UniProtKB-KW"/>
</dbReference>